<dbReference type="EMBL" id="LAZR01000019">
    <property type="protein sequence ID" value="KKO05511.1"/>
    <property type="molecule type" value="Genomic_DNA"/>
</dbReference>
<proteinExistence type="predicted"/>
<dbReference type="Pfam" id="PF03413">
    <property type="entry name" value="PepSY"/>
    <property type="match status" value="1"/>
</dbReference>
<name>A0A0F9VK64_9ZZZZ</name>
<organism evidence="2">
    <name type="scientific">marine sediment metagenome</name>
    <dbReference type="NCBI Taxonomy" id="412755"/>
    <lineage>
        <taxon>unclassified sequences</taxon>
        <taxon>metagenomes</taxon>
        <taxon>ecological metagenomes</taxon>
    </lineage>
</organism>
<evidence type="ECO:0000259" key="1">
    <source>
        <dbReference type="Pfam" id="PF03413"/>
    </source>
</evidence>
<accession>A0A0F9VK64</accession>
<sequence>MKLPVWIQDHQQRARHLVLSGVMAVLVSGLMAGLPATSLAQPQGGQASEQVGPVNQEQALERVRANFPGTVISINEVRQNGRLRYRVRLDNEGNIYTVFVDQATGELSRE</sequence>
<comment type="caution">
    <text evidence="2">The sequence shown here is derived from an EMBL/GenBank/DDBJ whole genome shotgun (WGS) entry which is preliminary data.</text>
</comment>
<dbReference type="Gene3D" id="3.10.450.40">
    <property type="match status" value="1"/>
</dbReference>
<feature type="domain" description="PepSY" evidence="1">
    <location>
        <begin position="54"/>
        <end position="107"/>
    </location>
</feature>
<reference evidence="2" key="1">
    <citation type="journal article" date="2015" name="Nature">
        <title>Complex archaea that bridge the gap between prokaryotes and eukaryotes.</title>
        <authorList>
            <person name="Spang A."/>
            <person name="Saw J.H."/>
            <person name="Jorgensen S.L."/>
            <person name="Zaremba-Niedzwiedzka K."/>
            <person name="Martijn J."/>
            <person name="Lind A.E."/>
            <person name="van Eijk R."/>
            <person name="Schleper C."/>
            <person name="Guy L."/>
            <person name="Ettema T.J."/>
        </authorList>
    </citation>
    <scope>NUCLEOTIDE SEQUENCE</scope>
</reference>
<dbReference type="AlphaFoldDB" id="A0A0F9VK64"/>
<protein>
    <recommendedName>
        <fullName evidence="1">PepSY domain-containing protein</fullName>
    </recommendedName>
</protein>
<dbReference type="InterPro" id="IPR025711">
    <property type="entry name" value="PepSY"/>
</dbReference>
<evidence type="ECO:0000313" key="2">
    <source>
        <dbReference type="EMBL" id="KKO05511.1"/>
    </source>
</evidence>
<gene>
    <name evidence="2" type="ORF">LCGC14_0077830</name>
</gene>